<dbReference type="EMBL" id="JBHUMV010000004">
    <property type="protein sequence ID" value="MFD2754513.1"/>
    <property type="molecule type" value="Genomic_DNA"/>
</dbReference>
<keyword evidence="4" id="KW-0443">Lipid metabolism</keyword>
<proteinExistence type="predicted"/>
<accession>A0ABW5UNJ5</accession>
<dbReference type="Pfam" id="PF01553">
    <property type="entry name" value="Acyltransferase"/>
    <property type="match status" value="1"/>
</dbReference>
<evidence type="ECO:0000259" key="6">
    <source>
        <dbReference type="SMART" id="SM00563"/>
    </source>
</evidence>
<keyword evidence="2" id="KW-0444">Lipid biosynthesis</keyword>
<dbReference type="SMART" id="SM00563">
    <property type="entry name" value="PlsC"/>
    <property type="match status" value="1"/>
</dbReference>
<evidence type="ECO:0000256" key="2">
    <source>
        <dbReference type="ARBA" id="ARBA00022516"/>
    </source>
</evidence>
<dbReference type="SUPFAM" id="SSF69593">
    <property type="entry name" value="Glycerol-3-phosphate (1)-acyltransferase"/>
    <property type="match status" value="1"/>
</dbReference>
<sequence>MATGLRKFKTGLRAIWRALRLLAHVARGAWIVALRFPRLHYWQQHEHVQAWAATMMVRAGVRLEIRGRPPAKGPVLLVSNHISWLDIPMMHAARHCRFISKSDVKGWPIIGTLATAAGTLYIQRSSRRDALRMVGSMREAFGRGEILAVFPEGTTGDGRQLLSFHSNLLEAAVQCDAPVQPVGLRFVDGATGETSYAATYVGDETLLGSIWRVLSADDLVAVVHYGEPQRAQGRDRRIWAKDLHAEVDRLRQG</sequence>
<dbReference type="PANTHER" id="PTHR10434">
    <property type="entry name" value="1-ACYL-SN-GLYCEROL-3-PHOSPHATE ACYLTRANSFERASE"/>
    <property type="match status" value="1"/>
</dbReference>
<gene>
    <name evidence="7" type="ORF">ACFSW6_10475</name>
</gene>
<evidence type="ECO:0000256" key="1">
    <source>
        <dbReference type="ARBA" id="ARBA00005189"/>
    </source>
</evidence>
<evidence type="ECO:0000256" key="4">
    <source>
        <dbReference type="ARBA" id="ARBA00023098"/>
    </source>
</evidence>
<keyword evidence="5 7" id="KW-0012">Acyltransferase</keyword>
<evidence type="ECO:0000313" key="8">
    <source>
        <dbReference type="Proteomes" id="UP001597463"/>
    </source>
</evidence>
<evidence type="ECO:0000256" key="5">
    <source>
        <dbReference type="ARBA" id="ARBA00023315"/>
    </source>
</evidence>
<dbReference type="InterPro" id="IPR002123">
    <property type="entry name" value="Plipid/glycerol_acylTrfase"/>
</dbReference>
<organism evidence="7 8">
    <name type="scientific">Comamonas terrae</name>
    <dbReference type="NCBI Taxonomy" id="673548"/>
    <lineage>
        <taxon>Bacteria</taxon>
        <taxon>Pseudomonadati</taxon>
        <taxon>Pseudomonadota</taxon>
        <taxon>Betaproteobacteria</taxon>
        <taxon>Burkholderiales</taxon>
        <taxon>Comamonadaceae</taxon>
        <taxon>Comamonas</taxon>
    </lineage>
</organism>
<evidence type="ECO:0000256" key="3">
    <source>
        <dbReference type="ARBA" id="ARBA00022679"/>
    </source>
</evidence>
<evidence type="ECO:0000313" key="7">
    <source>
        <dbReference type="EMBL" id="MFD2754513.1"/>
    </source>
</evidence>
<comment type="caution">
    <text evidence="7">The sequence shown here is derived from an EMBL/GenBank/DDBJ whole genome shotgun (WGS) entry which is preliminary data.</text>
</comment>
<dbReference type="RefSeq" id="WP_066478081.1">
    <property type="nucleotide sequence ID" value="NZ_BCNT01000007.1"/>
</dbReference>
<dbReference type="GO" id="GO:0016746">
    <property type="term" value="F:acyltransferase activity"/>
    <property type="evidence" value="ECO:0007669"/>
    <property type="project" value="UniProtKB-KW"/>
</dbReference>
<feature type="domain" description="Phospholipid/glycerol acyltransferase" evidence="6">
    <location>
        <begin position="75"/>
        <end position="187"/>
    </location>
</feature>
<reference evidence="8" key="1">
    <citation type="journal article" date="2019" name="Int. J. Syst. Evol. Microbiol.">
        <title>The Global Catalogue of Microorganisms (GCM) 10K type strain sequencing project: providing services to taxonomists for standard genome sequencing and annotation.</title>
        <authorList>
            <consortium name="The Broad Institute Genomics Platform"/>
            <consortium name="The Broad Institute Genome Sequencing Center for Infectious Disease"/>
            <person name="Wu L."/>
            <person name="Ma J."/>
        </authorList>
    </citation>
    <scope>NUCLEOTIDE SEQUENCE [LARGE SCALE GENOMIC DNA]</scope>
    <source>
        <strain evidence="8">TISTR 1906</strain>
    </source>
</reference>
<keyword evidence="8" id="KW-1185">Reference proteome</keyword>
<keyword evidence="3" id="KW-0808">Transferase</keyword>
<dbReference type="CDD" id="cd07989">
    <property type="entry name" value="LPLAT_AGPAT-like"/>
    <property type="match status" value="1"/>
</dbReference>
<name>A0ABW5UNJ5_9BURK</name>
<dbReference type="PANTHER" id="PTHR10434:SF64">
    <property type="entry name" value="1-ACYL-SN-GLYCEROL-3-PHOSPHATE ACYLTRANSFERASE-RELATED"/>
    <property type="match status" value="1"/>
</dbReference>
<dbReference type="Proteomes" id="UP001597463">
    <property type="component" value="Unassembled WGS sequence"/>
</dbReference>
<protein>
    <submittedName>
        <fullName evidence="7">Lysophospholipid acyltransferase family protein</fullName>
    </submittedName>
</protein>
<comment type="pathway">
    <text evidence="1">Lipid metabolism.</text>
</comment>